<dbReference type="OrthoDB" id="420191at2759"/>
<name>A0A0M0KAV4_9EUKA</name>
<dbReference type="Proteomes" id="UP000037460">
    <property type="component" value="Unassembled WGS sequence"/>
</dbReference>
<evidence type="ECO:0000313" key="2">
    <source>
        <dbReference type="Proteomes" id="UP000037460"/>
    </source>
</evidence>
<dbReference type="EMBL" id="JWZX01000827">
    <property type="protein sequence ID" value="KOO35543.1"/>
    <property type="molecule type" value="Genomic_DNA"/>
</dbReference>
<accession>A0A0M0KAV4</accession>
<dbReference type="AlphaFoldDB" id="A0A0M0KAV4"/>
<organism evidence="1 2">
    <name type="scientific">Chrysochromulina tobinii</name>
    <dbReference type="NCBI Taxonomy" id="1460289"/>
    <lineage>
        <taxon>Eukaryota</taxon>
        <taxon>Haptista</taxon>
        <taxon>Haptophyta</taxon>
        <taxon>Prymnesiophyceae</taxon>
        <taxon>Prymnesiales</taxon>
        <taxon>Chrysochromulinaceae</taxon>
        <taxon>Chrysochromulina</taxon>
    </lineage>
</organism>
<proteinExistence type="predicted"/>
<evidence type="ECO:0000313" key="1">
    <source>
        <dbReference type="EMBL" id="KOO35543.1"/>
    </source>
</evidence>
<keyword evidence="2" id="KW-1185">Reference proteome</keyword>
<protein>
    <submittedName>
        <fullName evidence="1">Uncharacterized protein</fullName>
    </submittedName>
</protein>
<reference evidence="2" key="1">
    <citation type="journal article" date="2015" name="PLoS Genet.">
        <title>Genome Sequence and Transcriptome Analyses of Chrysochromulina tobin: Metabolic Tools for Enhanced Algal Fitness in the Prominent Order Prymnesiales (Haptophyceae).</title>
        <authorList>
            <person name="Hovde B.T."/>
            <person name="Deodato C.R."/>
            <person name="Hunsperger H.M."/>
            <person name="Ryken S.A."/>
            <person name="Yost W."/>
            <person name="Jha R.K."/>
            <person name="Patterson J."/>
            <person name="Monnat R.J. Jr."/>
            <person name="Barlow S.B."/>
            <person name="Starkenburg S.R."/>
            <person name="Cattolico R.A."/>
        </authorList>
    </citation>
    <scope>NUCLEOTIDE SEQUENCE</scope>
    <source>
        <strain evidence="2">CCMP291</strain>
    </source>
</reference>
<comment type="caution">
    <text evidence="1">The sequence shown here is derived from an EMBL/GenBank/DDBJ whole genome shotgun (WGS) entry which is preliminary data.</text>
</comment>
<sequence>MTLSLSDLAMAYRLIPCSQPWFTTFGFFDPTVVPPRPQYYWLPGHTFGHAASVVNFNRFGELLVIAARALAAVPVEHYVDDFIIPDLSLGGSDASFSRRRRPSAPECSDTSDIRRLRGALGAVVFDPTDGSVRFAHAEPNWALLLSSWATDRKTYIAELETLAAVSTYNTYGSLIQGRKVLHFIDNTVALSALIHGYSGKPELAKMVNIFYLQMIGLRASVFFDYVPSKANIADLPSRGDIARLRLELRGLSIRGGSPDLLAVPSIADWSSDLSAWTRRHTLRSSTRLPV</sequence>
<gene>
    <name evidence="1" type="ORF">Ctob_016393</name>
</gene>